<reference evidence="2 3" key="1">
    <citation type="submission" date="2019-09" db="EMBL/GenBank/DDBJ databases">
        <title>Chitinophaga ginsengihumi sp. nov., isolated from soil of ginseng rhizosphere.</title>
        <authorList>
            <person name="Lee J."/>
        </authorList>
    </citation>
    <scope>NUCLEOTIDE SEQUENCE [LARGE SCALE GENOMIC DNA]</scope>
    <source>
        <strain evidence="2 3">BN140078</strain>
    </source>
</reference>
<organism evidence="2 3">
    <name type="scientific">Chitinophaga agrisoli</name>
    <dbReference type="NCBI Taxonomy" id="2607653"/>
    <lineage>
        <taxon>Bacteria</taxon>
        <taxon>Pseudomonadati</taxon>
        <taxon>Bacteroidota</taxon>
        <taxon>Chitinophagia</taxon>
        <taxon>Chitinophagales</taxon>
        <taxon>Chitinophagaceae</taxon>
        <taxon>Chitinophaga</taxon>
    </lineage>
</organism>
<reference evidence="2 3" key="2">
    <citation type="submission" date="2019-09" db="EMBL/GenBank/DDBJ databases">
        <authorList>
            <person name="Jin C."/>
        </authorList>
    </citation>
    <scope>NUCLEOTIDE SEQUENCE [LARGE SCALE GENOMIC DNA]</scope>
    <source>
        <strain evidence="2 3">BN140078</strain>
    </source>
</reference>
<sequence>MMKQYLVIMAVLLTLWGCDQHTGDQQAKQPSGADSPKAETKEPAKEAIKKPVISGPVTGERINGPANIRNKVNGEVLFSLDDKALVTCTQAKDGWYQVGLNMDIANDEYGKGKLKKGTPIKVKGKVVGQILKDMEVSTSTNNEGSWAELIGYTHKDNIYPSTIIENALAFYMSTAKDNKRTVAFMQPFINDFELTKDAEQFGPFLIYYNYENWIDDPSAGYRVVLIFKDGRLAGVLHTRPLHLMGATTIKAERGYDVDFYNDTPKDDQTDFLNQFNQFIMSVD</sequence>
<feature type="compositionally biased region" description="Basic and acidic residues" evidence="1">
    <location>
        <begin position="36"/>
        <end position="49"/>
    </location>
</feature>
<proteinExistence type="predicted"/>
<dbReference type="RefSeq" id="WP_149835809.1">
    <property type="nucleotide sequence ID" value="NZ_VUOC01000001.1"/>
</dbReference>
<accession>A0A5B2VYD6</accession>
<evidence type="ECO:0000313" key="3">
    <source>
        <dbReference type="Proteomes" id="UP000324611"/>
    </source>
</evidence>
<keyword evidence="3" id="KW-1185">Reference proteome</keyword>
<protein>
    <submittedName>
        <fullName evidence="2">Uncharacterized protein</fullName>
    </submittedName>
</protein>
<dbReference type="Proteomes" id="UP000324611">
    <property type="component" value="Unassembled WGS sequence"/>
</dbReference>
<evidence type="ECO:0000256" key="1">
    <source>
        <dbReference type="SAM" id="MobiDB-lite"/>
    </source>
</evidence>
<evidence type="ECO:0000313" key="2">
    <source>
        <dbReference type="EMBL" id="KAA2244411.1"/>
    </source>
</evidence>
<comment type="caution">
    <text evidence="2">The sequence shown here is derived from an EMBL/GenBank/DDBJ whole genome shotgun (WGS) entry which is preliminary data.</text>
</comment>
<dbReference type="AlphaFoldDB" id="A0A5B2VYD6"/>
<gene>
    <name evidence="2" type="ORF">F0L74_00030</name>
</gene>
<dbReference type="EMBL" id="VUOC01000001">
    <property type="protein sequence ID" value="KAA2244411.1"/>
    <property type="molecule type" value="Genomic_DNA"/>
</dbReference>
<feature type="region of interest" description="Disordered" evidence="1">
    <location>
        <begin position="23"/>
        <end position="63"/>
    </location>
</feature>
<name>A0A5B2VYD6_9BACT</name>